<protein>
    <submittedName>
        <fullName evidence="6">TraR/DksA family transcriptional regulator</fullName>
    </submittedName>
</protein>
<keyword evidence="3" id="KW-0862">Zinc</keyword>
<reference evidence="6 7" key="1">
    <citation type="submission" date="2019-07" db="EMBL/GenBank/DDBJ databases">
        <title>Reclasification of Spiribacter aquaticus.</title>
        <authorList>
            <person name="Leon M.J."/>
            <person name="Sanchez-Porro C."/>
            <person name="Ventosa A."/>
        </authorList>
    </citation>
    <scope>NUCLEOTIDE SEQUENCE [LARGE SCALE GENOMIC DNA]</scope>
    <source>
        <strain evidence="6 7">SP30</strain>
    </source>
</reference>
<evidence type="ECO:0000256" key="4">
    <source>
        <dbReference type="PROSITE-ProRule" id="PRU00510"/>
    </source>
</evidence>
<dbReference type="RefSeq" id="WP_069134396.1">
    <property type="nucleotide sequence ID" value="NZ_VMKP01000001.1"/>
</dbReference>
<dbReference type="SUPFAM" id="SSF109635">
    <property type="entry name" value="DnaK suppressor protein DksA, alpha-hairpin domain"/>
    <property type="match status" value="1"/>
</dbReference>
<evidence type="ECO:0000313" key="6">
    <source>
        <dbReference type="EMBL" id="TVO66229.1"/>
    </source>
</evidence>
<comment type="caution">
    <text evidence="6">The sequence shown here is derived from an EMBL/GenBank/DDBJ whole genome shotgun (WGS) entry which is preliminary data.</text>
</comment>
<dbReference type="PANTHER" id="PTHR33823:SF4">
    <property type="entry name" value="GENERAL STRESS PROTEIN 16O"/>
    <property type="match status" value="1"/>
</dbReference>
<dbReference type="EMBL" id="VMKP01000001">
    <property type="protein sequence ID" value="TVO66229.1"/>
    <property type="molecule type" value="Genomic_DNA"/>
</dbReference>
<dbReference type="SUPFAM" id="SSF57716">
    <property type="entry name" value="Glucocorticoid receptor-like (DNA-binding domain)"/>
    <property type="match status" value="1"/>
</dbReference>
<dbReference type="Pfam" id="PF01258">
    <property type="entry name" value="zf-dskA_traR"/>
    <property type="match status" value="1"/>
</dbReference>
<evidence type="ECO:0000313" key="7">
    <source>
        <dbReference type="Proteomes" id="UP000316688"/>
    </source>
</evidence>
<accession>A0A557RM23</accession>
<evidence type="ECO:0000256" key="3">
    <source>
        <dbReference type="ARBA" id="ARBA00022833"/>
    </source>
</evidence>
<proteinExistence type="predicted"/>
<dbReference type="PANTHER" id="PTHR33823">
    <property type="entry name" value="RNA POLYMERASE-BINDING TRANSCRIPTION FACTOR DKSA-RELATED"/>
    <property type="match status" value="1"/>
</dbReference>
<dbReference type="PROSITE" id="PS51128">
    <property type="entry name" value="ZF_DKSA_2"/>
    <property type="match status" value="1"/>
</dbReference>
<organism evidence="6 7">
    <name type="scientific">Spiribacter aquaticus</name>
    <dbReference type="NCBI Taxonomy" id="1935996"/>
    <lineage>
        <taxon>Bacteria</taxon>
        <taxon>Pseudomonadati</taxon>
        <taxon>Pseudomonadota</taxon>
        <taxon>Gammaproteobacteria</taxon>
        <taxon>Chromatiales</taxon>
        <taxon>Ectothiorhodospiraceae</taxon>
        <taxon>Spiribacter</taxon>
    </lineage>
</organism>
<evidence type="ECO:0000256" key="2">
    <source>
        <dbReference type="ARBA" id="ARBA00022771"/>
    </source>
</evidence>
<dbReference type="InterPro" id="IPR037187">
    <property type="entry name" value="DnaK_N"/>
</dbReference>
<dbReference type="AlphaFoldDB" id="A0A557RM23"/>
<dbReference type="Proteomes" id="UP000316688">
    <property type="component" value="Unassembled WGS sequence"/>
</dbReference>
<feature type="domain" description="Zinc finger DksA/TraR C4-type" evidence="5">
    <location>
        <begin position="81"/>
        <end position="111"/>
    </location>
</feature>
<keyword evidence="2" id="KW-0863">Zinc-finger</keyword>
<evidence type="ECO:0000259" key="5">
    <source>
        <dbReference type="Pfam" id="PF01258"/>
    </source>
</evidence>
<name>A0A557RM23_9GAMM</name>
<dbReference type="Gene3D" id="1.20.120.910">
    <property type="entry name" value="DksA, coiled-coil domain"/>
    <property type="match status" value="1"/>
</dbReference>
<keyword evidence="1" id="KW-0479">Metal-binding</keyword>
<gene>
    <name evidence="6" type="ORF">FPL11_00570</name>
</gene>
<keyword evidence="7" id="KW-1185">Reference proteome</keyword>
<sequence length="112" mass="12674">MDEDIDIPHFRQRLHEMRAEIEGQAQARDDSRATVELDQTRVGRLSRMDALQQQAMAQATNERAQLTLTRITSALQRCDDGTYGECLRCGELINPRRLEVDPAATLCIDCAD</sequence>
<feature type="zinc finger region" description="dksA C4-type" evidence="4">
    <location>
        <begin position="86"/>
        <end position="110"/>
    </location>
</feature>
<dbReference type="GO" id="GO:0008270">
    <property type="term" value="F:zinc ion binding"/>
    <property type="evidence" value="ECO:0007669"/>
    <property type="project" value="UniProtKB-KW"/>
</dbReference>
<dbReference type="InterPro" id="IPR000962">
    <property type="entry name" value="Znf_DskA_TraR"/>
</dbReference>
<evidence type="ECO:0000256" key="1">
    <source>
        <dbReference type="ARBA" id="ARBA00022723"/>
    </source>
</evidence>